<sequence length="106" mass="11354">MVSPSPFPITDPHYYAKDLTAILAIYQGVRIILSPTCDACSLDGLGQKETSGEHGQALGKLPIQKTSVRAGAMSIDSGLYNYYNPASLYVAIEASVSSLRAAKRVY</sequence>
<dbReference type="HOGENOM" id="CLU_2222235_0_0_6"/>
<dbReference type="Proteomes" id="UP000000642">
    <property type="component" value="Chromosome"/>
</dbReference>
<evidence type="ECO:0000313" key="2">
    <source>
        <dbReference type="Proteomes" id="UP000000642"/>
    </source>
</evidence>
<reference evidence="1 2" key="1">
    <citation type="journal article" date="2006" name="PLoS Genet.">
        <title>The complete genome sequence and comparative genome analysis of the high pathogenicity Yersinia enterocolitica strain 8081.</title>
        <authorList>
            <person name="Thomson N.R."/>
            <person name="Howard S."/>
            <person name="Wren B.W."/>
            <person name="Holden M.T.G."/>
            <person name="Crossman L."/>
            <person name="Challis G.L."/>
            <person name="Churcher C."/>
            <person name="Mungall K."/>
            <person name="Brooks K."/>
            <person name="Chillingworth T."/>
            <person name="Feltwell T."/>
            <person name="Abdellah Z."/>
            <person name="Hauser H."/>
            <person name="Jagels K."/>
            <person name="Maddison M."/>
            <person name="Moule S."/>
            <person name="Sanders M."/>
            <person name="Whitehead S."/>
            <person name="Quail M.A."/>
            <person name="Dougan G."/>
            <person name="Parkhill J."/>
            <person name="Prentice M.B."/>
        </authorList>
    </citation>
    <scope>NUCLEOTIDE SEQUENCE [LARGE SCALE GENOMIC DNA]</scope>
    <source>
        <strain evidence="2">NCTC 13174 / 8081</strain>
    </source>
</reference>
<dbReference type="OrthoDB" id="6472831at2"/>
<dbReference type="AlphaFoldDB" id="A1JT82"/>
<evidence type="ECO:0000313" key="1">
    <source>
        <dbReference type="EMBL" id="CAL14190.1"/>
    </source>
</evidence>
<name>A1JT82_YERE8</name>
<dbReference type="EMBL" id="AM286415">
    <property type="protein sequence ID" value="CAL14190.1"/>
    <property type="molecule type" value="Genomic_DNA"/>
</dbReference>
<organism evidence="1 2">
    <name type="scientific">Yersinia enterocolitica serotype O:8 / biotype 1B (strain NCTC 13174 / 8081)</name>
    <dbReference type="NCBI Taxonomy" id="393305"/>
    <lineage>
        <taxon>Bacteria</taxon>
        <taxon>Pseudomonadati</taxon>
        <taxon>Pseudomonadota</taxon>
        <taxon>Gammaproteobacteria</taxon>
        <taxon>Enterobacterales</taxon>
        <taxon>Yersiniaceae</taxon>
        <taxon>Yersinia</taxon>
    </lineage>
</organism>
<dbReference type="KEGG" id="yen:YE4174"/>
<proteinExistence type="predicted"/>
<accession>A1JT82</accession>
<gene>
    <name evidence="1" type="ordered locus">YE4174</name>
</gene>
<protein>
    <submittedName>
        <fullName evidence="1">Uncharacterized protein</fullName>
    </submittedName>
</protein>